<sequence length="961" mass="103868">MKTLFCVKCGGRYRNLLRKFFIILATIINGRGEIMYQNQRFKSKWIRSSALTLVLTIFMTAMLCGQIPSTAAAAQPSPCVAIGDPSSSNYSSLNIGYFDFLTQTFQAKHTADVTSLDVYLQHDLAGDDVGIDFLSLTSDDPSTGTIIGQTSARIQGTGWKNMVFPQAIPIVAGQKYAVKIYQLNSSGLITMVSVSPKKYSDGVFYLDKDGTKQISDAEEMRLKLYMTKGDPSKSTTNLTELLVADTISSIETDNANLKYLVIVLPTATGLTLTPKLETPADSYLEVNEQGWISGAPYTTPVNEGITPVTFSVKKGDCSEEKVYTVHAVKDTTPPTITWTTAPQPNAAGWFNSDVTVKWNVNDSTSGVNPVTVPNDSLLTGEGDNLSVTAAVRDKAGNTATATAAGIKIDRTAPVTTISQPVRLPDGTVTVSLSARDNLSGVKTTYYQIDSDVPQSGHTVSFQTDGTFVLKAWSEDTAGNVEQAQSVTVHVDVAAPDFATNYPKTGSIGNNRAEIMVKTNETGVVYYAVVPQNARAPLAAQVKAGTDAAGMPLAANMHGNLAVTANQEESFDLTGLRASTSYTIYLVAEDLLGNLAANVTALPFRTKTPASPPAYYPVEQIRLNEEQITLKESGDGVYLRPMITPVYATNQQVSWITSDEGVVRVNQNGYVEPVSAGEAIVRVTTIDGNKTASVKVTVEPVKAENQLAKLIVDKPSFMLQPGDTASLNVTAVYENGTEEEITQNKNVKIKSSSTLVTVKAGQIKAGKKEGEATITVSYEGKVLEIKVVVSKAKVRYLTSSYRQILLDKEEKRQITLYAVLFNGKKMDITSLASWHAEEAEIIRATDGEVSALTTGKTKLIAAYSGRTISIPVTVMEDKKPQRIAMEKHLLRLAQEDLVKLSVKGIYEDGFEDDLTDVVSWEVENPDIATVNDGELLAHQTGTTTLTAKYAGKTTRLKVIVRK</sequence>
<dbReference type="InterPro" id="IPR058094">
    <property type="entry name" value="Ig-like_OmpL47-like"/>
</dbReference>
<evidence type="ECO:0000313" key="4">
    <source>
        <dbReference type="Proteomes" id="UP000269573"/>
    </source>
</evidence>
<dbReference type="Proteomes" id="UP000269573">
    <property type="component" value="Unassembled WGS sequence"/>
</dbReference>
<feature type="transmembrane region" description="Helical" evidence="1">
    <location>
        <begin position="45"/>
        <end position="63"/>
    </location>
</feature>
<name>A0A3M8D7P2_9BACL</name>
<dbReference type="SUPFAM" id="SSF49373">
    <property type="entry name" value="Invasin/intimin cell-adhesion fragments"/>
    <property type="match status" value="2"/>
</dbReference>
<dbReference type="InterPro" id="IPR008964">
    <property type="entry name" value="Invasin/intimin_cell_adhesion"/>
</dbReference>
<keyword evidence="1" id="KW-0472">Membrane</keyword>
<feature type="domain" description="BIG2" evidence="2">
    <location>
        <begin position="616"/>
        <end position="694"/>
    </location>
</feature>
<dbReference type="Pfam" id="PF02368">
    <property type="entry name" value="Big_2"/>
    <property type="match status" value="1"/>
</dbReference>
<proteinExistence type="predicted"/>
<feature type="domain" description="BIG2" evidence="2">
    <location>
        <begin position="705"/>
        <end position="787"/>
    </location>
</feature>
<dbReference type="Gene3D" id="3.30.1920.20">
    <property type="match status" value="1"/>
</dbReference>
<accession>A0A3M8D7P2</accession>
<dbReference type="AlphaFoldDB" id="A0A3M8D7P2"/>
<protein>
    <recommendedName>
        <fullName evidence="2">BIG2 domain-containing protein</fullName>
    </recommendedName>
</protein>
<comment type="caution">
    <text evidence="3">The sequence shown here is derived from an EMBL/GenBank/DDBJ whole genome shotgun (WGS) entry which is preliminary data.</text>
</comment>
<reference evidence="3 4" key="1">
    <citation type="submission" date="2018-10" db="EMBL/GenBank/DDBJ databases">
        <title>Phylogenomics of Brevibacillus.</title>
        <authorList>
            <person name="Dunlap C."/>
        </authorList>
    </citation>
    <scope>NUCLEOTIDE SEQUENCE [LARGE SCALE GENOMIC DNA]</scope>
    <source>
        <strain evidence="3 4">JCM 15774</strain>
    </source>
</reference>
<evidence type="ECO:0000259" key="2">
    <source>
        <dbReference type="SMART" id="SM00635"/>
    </source>
</evidence>
<keyword evidence="1" id="KW-1133">Transmembrane helix</keyword>
<dbReference type="NCBIfam" id="NF047446">
    <property type="entry name" value="barrel_OmpL47"/>
    <property type="match status" value="1"/>
</dbReference>
<dbReference type="Gene3D" id="2.60.40.1080">
    <property type="match status" value="4"/>
</dbReference>
<evidence type="ECO:0000313" key="3">
    <source>
        <dbReference type="EMBL" id="RNB84120.1"/>
    </source>
</evidence>
<dbReference type="InterPro" id="IPR003343">
    <property type="entry name" value="Big_2"/>
</dbReference>
<dbReference type="SMART" id="SM00635">
    <property type="entry name" value="BID_2"/>
    <property type="match status" value="3"/>
</dbReference>
<keyword evidence="1" id="KW-0812">Transmembrane</keyword>
<evidence type="ECO:0000256" key="1">
    <source>
        <dbReference type="SAM" id="Phobius"/>
    </source>
</evidence>
<gene>
    <name evidence="3" type="ORF">EDM59_16575</name>
</gene>
<organism evidence="3 4">
    <name type="scientific">Brevibacillus nitrificans</name>
    <dbReference type="NCBI Taxonomy" id="651560"/>
    <lineage>
        <taxon>Bacteria</taxon>
        <taxon>Bacillati</taxon>
        <taxon>Bacillota</taxon>
        <taxon>Bacilli</taxon>
        <taxon>Bacillales</taxon>
        <taxon>Paenibacillaceae</taxon>
        <taxon>Brevibacillus</taxon>
    </lineage>
</organism>
<feature type="domain" description="BIG2" evidence="2">
    <location>
        <begin position="878"/>
        <end position="958"/>
    </location>
</feature>
<keyword evidence="4" id="KW-1185">Reference proteome</keyword>
<dbReference type="EMBL" id="RHHU01000010">
    <property type="protein sequence ID" value="RNB84120.1"/>
    <property type="molecule type" value="Genomic_DNA"/>
</dbReference>